<proteinExistence type="predicted"/>
<evidence type="ECO:0000313" key="2">
    <source>
        <dbReference type="EMBL" id="CAL1584210.1"/>
    </source>
</evidence>
<evidence type="ECO:0000313" key="3">
    <source>
        <dbReference type="Proteomes" id="UP001497482"/>
    </source>
</evidence>
<protein>
    <submittedName>
        <fullName evidence="2">Uncharacterized protein</fullName>
    </submittedName>
</protein>
<sequence length="158" mass="17090">MCDGADCQKVRHVPFSSHSHSKINLPSSCSSSSSFSSSPSSRSHCPPRLQECSLYLPQRPSSNGTDSVGQRSRPCSGHIRYMFSDQLAFSRGPGKRENRGLSNGGQSSEYSSSLPSTRSFSHKDIGTNTVKAETTLAPSAAPPRRRSSQVCGKHRVFV</sequence>
<feature type="compositionally biased region" description="Low complexity" evidence="1">
    <location>
        <begin position="27"/>
        <end position="43"/>
    </location>
</feature>
<dbReference type="Proteomes" id="UP001497482">
    <property type="component" value="Chromosome 16"/>
</dbReference>
<organism evidence="2 3">
    <name type="scientific">Knipowitschia caucasica</name>
    <name type="common">Caucasian dwarf goby</name>
    <name type="synonym">Pomatoschistus caucasicus</name>
    <dbReference type="NCBI Taxonomy" id="637954"/>
    <lineage>
        <taxon>Eukaryota</taxon>
        <taxon>Metazoa</taxon>
        <taxon>Chordata</taxon>
        <taxon>Craniata</taxon>
        <taxon>Vertebrata</taxon>
        <taxon>Euteleostomi</taxon>
        <taxon>Actinopterygii</taxon>
        <taxon>Neopterygii</taxon>
        <taxon>Teleostei</taxon>
        <taxon>Neoteleostei</taxon>
        <taxon>Acanthomorphata</taxon>
        <taxon>Gobiaria</taxon>
        <taxon>Gobiiformes</taxon>
        <taxon>Gobioidei</taxon>
        <taxon>Gobiidae</taxon>
        <taxon>Gobiinae</taxon>
        <taxon>Knipowitschia</taxon>
    </lineage>
</organism>
<evidence type="ECO:0000256" key="1">
    <source>
        <dbReference type="SAM" id="MobiDB-lite"/>
    </source>
</evidence>
<feature type="compositionally biased region" description="Basic residues" evidence="1">
    <location>
        <begin position="143"/>
        <end position="158"/>
    </location>
</feature>
<feature type="region of interest" description="Disordered" evidence="1">
    <location>
        <begin position="18"/>
        <end position="158"/>
    </location>
</feature>
<feature type="compositionally biased region" description="Polar residues" evidence="1">
    <location>
        <begin position="59"/>
        <end position="70"/>
    </location>
</feature>
<reference evidence="2 3" key="1">
    <citation type="submission" date="2024-04" db="EMBL/GenBank/DDBJ databases">
        <authorList>
            <person name="Waldvogel A.-M."/>
            <person name="Schoenle A."/>
        </authorList>
    </citation>
    <scope>NUCLEOTIDE SEQUENCE [LARGE SCALE GENOMIC DNA]</scope>
</reference>
<name>A0AAV2K2S5_KNICA</name>
<dbReference type="EMBL" id="OZ035838">
    <property type="protein sequence ID" value="CAL1584210.1"/>
    <property type="molecule type" value="Genomic_DNA"/>
</dbReference>
<dbReference type="AlphaFoldDB" id="A0AAV2K2S5"/>
<gene>
    <name evidence="2" type="ORF">KC01_LOCUS14581</name>
</gene>
<keyword evidence="3" id="KW-1185">Reference proteome</keyword>
<feature type="compositionally biased region" description="Low complexity" evidence="1">
    <location>
        <begin position="104"/>
        <end position="119"/>
    </location>
</feature>
<accession>A0AAV2K2S5</accession>